<keyword evidence="2 4" id="KW-0479">Metal-binding</keyword>
<comment type="caution">
    <text evidence="7">The sequence shown here is derived from an EMBL/GenBank/DDBJ whole genome shotgun (WGS) entry which is preliminary data.</text>
</comment>
<reference evidence="7 8" key="1">
    <citation type="submission" date="2015-11" db="EMBL/GenBank/DDBJ databases">
        <title>Draft genome of Sulfurovum riftiae 1812E, a member of the Epsilonproteobacteria isolated from the tube of the deep-sea hydrothermal vent tubewom Riftia pachyptila.</title>
        <authorList>
            <person name="Vetriani C."/>
            <person name="Giovannelli D."/>
        </authorList>
    </citation>
    <scope>NUCLEOTIDE SEQUENCE [LARGE SCALE GENOMIC DNA]</scope>
    <source>
        <strain evidence="7 8">1812E</strain>
    </source>
</reference>
<protein>
    <submittedName>
        <fullName evidence="7">Sulfur oxidation c-type cytochrome SoxX</fullName>
    </submittedName>
</protein>
<dbReference type="InterPro" id="IPR030999">
    <property type="entry name" value="Thiosulf_SoxX"/>
</dbReference>
<dbReference type="OrthoDB" id="9793634at2"/>
<evidence type="ECO:0000256" key="5">
    <source>
        <dbReference type="SAM" id="SignalP"/>
    </source>
</evidence>
<dbReference type="Proteomes" id="UP000075359">
    <property type="component" value="Unassembled WGS sequence"/>
</dbReference>
<dbReference type="GO" id="GO:0009055">
    <property type="term" value="F:electron transfer activity"/>
    <property type="evidence" value="ECO:0007669"/>
    <property type="project" value="InterPro"/>
</dbReference>
<proteinExistence type="predicted"/>
<evidence type="ECO:0000256" key="1">
    <source>
        <dbReference type="ARBA" id="ARBA00022617"/>
    </source>
</evidence>
<name>A0A151CDG0_9BACT</name>
<dbReference type="Pfam" id="PF00034">
    <property type="entry name" value="Cytochrom_C"/>
    <property type="match status" value="1"/>
</dbReference>
<gene>
    <name evidence="7" type="ORF">AS592_04075</name>
</gene>
<dbReference type="InterPro" id="IPR036909">
    <property type="entry name" value="Cyt_c-like_dom_sf"/>
</dbReference>
<evidence type="ECO:0000313" key="8">
    <source>
        <dbReference type="Proteomes" id="UP000075359"/>
    </source>
</evidence>
<evidence type="ECO:0000256" key="3">
    <source>
        <dbReference type="ARBA" id="ARBA00023004"/>
    </source>
</evidence>
<keyword evidence="3 4" id="KW-0408">Iron</keyword>
<keyword evidence="5" id="KW-0732">Signal</keyword>
<dbReference type="AlphaFoldDB" id="A0A151CDG0"/>
<evidence type="ECO:0000256" key="4">
    <source>
        <dbReference type="PROSITE-ProRule" id="PRU00433"/>
    </source>
</evidence>
<dbReference type="STRING" id="1630136.AS592_04075"/>
<feature type="chain" id="PRO_5007578373" evidence="5">
    <location>
        <begin position="20"/>
        <end position="187"/>
    </location>
</feature>
<dbReference type="GO" id="GO:0046872">
    <property type="term" value="F:metal ion binding"/>
    <property type="evidence" value="ECO:0007669"/>
    <property type="project" value="UniProtKB-KW"/>
</dbReference>
<evidence type="ECO:0000313" key="7">
    <source>
        <dbReference type="EMBL" id="KYJ85558.1"/>
    </source>
</evidence>
<accession>A0A151CDG0</accession>
<dbReference type="GO" id="GO:0020037">
    <property type="term" value="F:heme binding"/>
    <property type="evidence" value="ECO:0007669"/>
    <property type="project" value="InterPro"/>
</dbReference>
<dbReference type="PROSITE" id="PS51007">
    <property type="entry name" value="CYTC"/>
    <property type="match status" value="1"/>
</dbReference>
<sequence>MKLVTIATILISSTSLVTAADLTKAYEMPDASKLIEKDKLAKPTKYTMPKGCVSTDAASIARGEFIFHNLNGKKAKGTPPKGLAKFVEKKGKDGKIKKKPKQYGNCVACHNIEGARGAGNIGPDLTNYKKMFIDTKTRDNQFVFQKIADPRIDNPNTHMTVNLTTKLFTEQEICDLASYVVSEKKKK</sequence>
<organism evidence="7 8">
    <name type="scientific">Sulfurovum riftiae</name>
    <dbReference type="NCBI Taxonomy" id="1630136"/>
    <lineage>
        <taxon>Bacteria</taxon>
        <taxon>Pseudomonadati</taxon>
        <taxon>Campylobacterota</taxon>
        <taxon>Epsilonproteobacteria</taxon>
        <taxon>Campylobacterales</taxon>
        <taxon>Sulfurovaceae</taxon>
        <taxon>Sulfurovum</taxon>
    </lineage>
</organism>
<keyword evidence="1 4" id="KW-0349">Heme</keyword>
<dbReference type="SUPFAM" id="SSF46626">
    <property type="entry name" value="Cytochrome c"/>
    <property type="match status" value="1"/>
</dbReference>
<dbReference type="InterPro" id="IPR009056">
    <property type="entry name" value="Cyt_c-like_dom"/>
</dbReference>
<feature type="signal peptide" evidence="5">
    <location>
        <begin position="1"/>
        <end position="19"/>
    </location>
</feature>
<dbReference type="Gene3D" id="1.10.760.10">
    <property type="entry name" value="Cytochrome c-like domain"/>
    <property type="match status" value="1"/>
</dbReference>
<evidence type="ECO:0000256" key="2">
    <source>
        <dbReference type="ARBA" id="ARBA00022723"/>
    </source>
</evidence>
<keyword evidence="8" id="KW-1185">Reference proteome</keyword>
<feature type="domain" description="Cytochrome c" evidence="6">
    <location>
        <begin position="58"/>
        <end position="184"/>
    </location>
</feature>
<dbReference type="NCBIfam" id="TIGR04485">
    <property type="entry name" value="thiosulf_SoxX"/>
    <property type="match status" value="1"/>
</dbReference>
<dbReference type="EMBL" id="LNKT01000072">
    <property type="protein sequence ID" value="KYJ85558.1"/>
    <property type="molecule type" value="Genomic_DNA"/>
</dbReference>
<evidence type="ECO:0000259" key="6">
    <source>
        <dbReference type="PROSITE" id="PS51007"/>
    </source>
</evidence>